<dbReference type="Gene3D" id="3.40.50.300">
    <property type="entry name" value="P-loop containing nucleotide triphosphate hydrolases"/>
    <property type="match status" value="1"/>
</dbReference>
<sequence length="1140" mass="128027">MAAVNQLVATGKPPGKPQSSSSNASEPWSFPREKYQIGDQSIKLINSPGFTIDDPSQKVQSRQNRPLRFTGILYIHSERIYLENHSLGRILHMFRMFVGDEYLERVTILIKPQTEKRQGTDVINSIKASESGSPFYSFHRFKSKFLVIPNKPDRHFIDKILGPYLSLDSRRFFAQDRAFYDGWKAGEIASELQGLFEFPIDDNHRPSSPLSADKDEEVKSLDSASGQEKEKGGEKYPGLNRESGQADEPTQKEWEMVASNSEVKELEATYKEQIDSLQAKLQRTEAEYASLRSHLQVEDNIEQMQITRSLDDINRLIEELGQSLSEYLVDNYSEANASLQGACSLQELLNMFGHTDGKSSLPTEASEFVRDLKASTNVYVEPQSVAGRWRKDAFNAISNTMSSDHQTRVNTIYEAIVGSLRKLLESYFSPLSSNSLNEEHEITLKKLANMAEGLNQLLKGDIVFLGDFRPMAYPSGSDFQPDFMSEPGGARSEGTESPQTILATVELGLVKHFALGGNQEPQKIVNREVPKDVARTSPLTDKAHSKVQEEPKVPNEKENTLNGSGEKNAIALAAGSNHEVHLRSILVLGPQGSGKSSLINAACNAPFQETSIGFELLTKEFHHNYIRAGVYKFALIDSPGFNNTSISDQDIFVKLVQYLCSGKTIVKLSGIIYIHPEGLGLGSSTLQKNLHALRNLFGDSHLDRFTILFVPRSNTIDRDRLVSSLKNPPSPFSDICKLGARVEVSTLETQAIRQVLLRYSAKTPVLMKVHDDYSREAKIDVGRYIRKCLQAKGSWADANTKHTSNQDSTKPKPVQDSSAETKQLTERILELDSKVGELSAELERSRAEYTSLRSQLQIHENVEQSEVTQTLMDLNRQVEDLARSLSQHLVDTYAQPNMTTREAFQLREIQKLFEHPETKASLVLSSTGVGRPLEDFFDLAMRSLISEQLYKRIFLPFHPNVPAADQKNTYTTKLYSQVRERESQPAAGRWRTSTFDAISRVVRNQMSQLKTQIARDILNENLMPLLKLFFGPDKNAEPIARHIESLEEIVSQAWEWNLLLKGKIILLGDFQPTGYRCGVPFDPDTMSEFEARRGSQDPDRILATINLGLSVFRAQGAGKAPERTVLLKATVVTDRWFEEV</sequence>
<dbReference type="InterPro" id="IPR027417">
    <property type="entry name" value="P-loop_NTPase"/>
</dbReference>
<feature type="coiled-coil region" evidence="1">
    <location>
        <begin position="828"/>
        <end position="862"/>
    </location>
</feature>
<dbReference type="OrthoDB" id="3229136at2759"/>
<feature type="region of interest" description="Disordered" evidence="2">
    <location>
        <begin position="534"/>
        <end position="562"/>
    </location>
</feature>
<evidence type="ECO:0000256" key="2">
    <source>
        <dbReference type="SAM" id="MobiDB-lite"/>
    </source>
</evidence>
<feature type="compositionally biased region" description="Basic and acidic residues" evidence="2">
    <location>
        <begin position="541"/>
        <end position="559"/>
    </location>
</feature>
<feature type="region of interest" description="Disordered" evidence="2">
    <location>
        <begin position="1"/>
        <end position="31"/>
    </location>
</feature>
<organism evidence="4 5">
    <name type="scientific">Ceratobasidium theobromae</name>
    <dbReference type="NCBI Taxonomy" id="1582974"/>
    <lineage>
        <taxon>Eukaryota</taxon>
        <taxon>Fungi</taxon>
        <taxon>Dikarya</taxon>
        <taxon>Basidiomycota</taxon>
        <taxon>Agaricomycotina</taxon>
        <taxon>Agaricomycetes</taxon>
        <taxon>Cantharellales</taxon>
        <taxon>Ceratobasidiaceae</taxon>
        <taxon>Ceratobasidium</taxon>
    </lineage>
</organism>
<evidence type="ECO:0000313" key="4">
    <source>
        <dbReference type="EMBL" id="KAB5593095.1"/>
    </source>
</evidence>
<proteinExistence type="predicted"/>
<dbReference type="SUPFAM" id="SSF52540">
    <property type="entry name" value="P-loop containing nucleoside triphosphate hydrolases"/>
    <property type="match status" value="1"/>
</dbReference>
<dbReference type="Proteomes" id="UP000383932">
    <property type="component" value="Unassembled WGS sequence"/>
</dbReference>
<keyword evidence="1" id="KW-0175">Coiled coil</keyword>
<dbReference type="GO" id="GO:0005525">
    <property type="term" value="F:GTP binding"/>
    <property type="evidence" value="ECO:0007669"/>
    <property type="project" value="InterPro"/>
</dbReference>
<feature type="region of interest" description="Disordered" evidence="2">
    <location>
        <begin position="797"/>
        <end position="822"/>
    </location>
</feature>
<feature type="domain" description="G" evidence="3">
    <location>
        <begin position="585"/>
        <end position="642"/>
    </location>
</feature>
<gene>
    <name evidence="4" type="ORF">CTheo_3477</name>
</gene>
<feature type="coiled-coil region" evidence="1">
    <location>
        <begin position="260"/>
        <end position="294"/>
    </location>
</feature>
<name>A0A5N5QMU3_9AGAM</name>
<dbReference type="InterPro" id="IPR006073">
    <property type="entry name" value="GTP-bd"/>
</dbReference>
<feature type="region of interest" description="Disordered" evidence="2">
    <location>
        <begin position="203"/>
        <end position="252"/>
    </location>
</feature>
<dbReference type="CDD" id="cd00882">
    <property type="entry name" value="Ras_like_GTPase"/>
    <property type="match status" value="1"/>
</dbReference>
<evidence type="ECO:0000256" key="1">
    <source>
        <dbReference type="SAM" id="Coils"/>
    </source>
</evidence>
<accession>A0A5N5QMU3</accession>
<comment type="caution">
    <text evidence="4">The sequence shown here is derived from an EMBL/GenBank/DDBJ whole genome shotgun (WGS) entry which is preliminary data.</text>
</comment>
<evidence type="ECO:0000313" key="5">
    <source>
        <dbReference type="Proteomes" id="UP000383932"/>
    </source>
</evidence>
<protein>
    <submittedName>
        <fullName evidence="4">AIG1 domain containing protein</fullName>
    </submittedName>
</protein>
<dbReference type="Pfam" id="PF01926">
    <property type="entry name" value="MMR_HSR1"/>
    <property type="match status" value="1"/>
</dbReference>
<dbReference type="EMBL" id="SSOP01000046">
    <property type="protein sequence ID" value="KAB5593095.1"/>
    <property type="molecule type" value="Genomic_DNA"/>
</dbReference>
<reference evidence="4 5" key="1">
    <citation type="journal article" date="2019" name="Fungal Biol. Biotechnol.">
        <title>Draft genome sequence of fastidious pathogen Ceratobasidium theobromae, which causes vascular-streak dieback in Theobroma cacao.</title>
        <authorList>
            <person name="Ali S.S."/>
            <person name="Asman A."/>
            <person name="Shao J."/>
            <person name="Firmansyah A.P."/>
            <person name="Susilo A.W."/>
            <person name="Rosmana A."/>
            <person name="McMahon P."/>
            <person name="Junaid M."/>
            <person name="Guest D."/>
            <person name="Kheng T.Y."/>
            <person name="Meinhardt L.W."/>
            <person name="Bailey B.A."/>
        </authorList>
    </citation>
    <scope>NUCLEOTIDE SEQUENCE [LARGE SCALE GENOMIC DNA]</scope>
    <source>
        <strain evidence="4 5">CT2</strain>
    </source>
</reference>
<keyword evidence="5" id="KW-1185">Reference proteome</keyword>
<dbReference type="AlphaFoldDB" id="A0A5N5QMU3"/>
<evidence type="ECO:0000259" key="3">
    <source>
        <dbReference type="Pfam" id="PF01926"/>
    </source>
</evidence>